<dbReference type="PANTHER" id="PTHR30348">
    <property type="entry name" value="UNCHARACTERIZED PROTEIN YECE"/>
    <property type="match status" value="1"/>
</dbReference>
<accession>A0A853ZUT0</accession>
<organism evidence="1 2">
    <name type="scientific">Pseudomonas versuta</name>
    <dbReference type="NCBI Taxonomy" id="1788301"/>
    <lineage>
        <taxon>Bacteria</taxon>
        <taxon>Pseudomonadati</taxon>
        <taxon>Pseudomonadota</taxon>
        <taxon>Gammaproteobacteria</taxon>
        <taxon>Pseudomonadales</taxon>
        <taxon>Pseudomonadaceae</taxon>
        <taxon>Pseudomonas</taxon>
    </lineage>
</organism>
<comment type="caution">
    <text evidence="1">The sequence shown here is derived from an EMBL/GenBank/DDBJ whole genome shotgun (WGS) entry which is preliminary data.</text>
</comment>
<dbReference type="EMBL" id="MPJD01000036">
    <property type="protein sequence ID" value="OKA18776.1"/>
    <property type="molecule type" value="Genomic_DNA"/>
</dbReference>
<name>A0A853ZUT0_9PSED</name>
<sequence>MNRVFTGCAGWSIGREYWPRFASDGTHLQRYAGRFSATEINSSFYRPHRAQTYQRWADSVGPDFRFSVKLPKSITHERRLQSCEDELDSFFAQCTQLGDRLGCVLVQLPPGLIYEPQIARAFFRQVRLRYKGSLVLEPRNDSWLAADELLQTLHIGRVAADPAVLSAGFQPGGWPGVQYWRLHGSPRIYHSEYGVARLRALSEQVLMGAASTTEYWFIFDNTASGFAINDALTFQALLGNAGNPSSNNVP</sequence>
<dbReference type="RefSeq" id="WP_073510390.1">
    <property type="nucleotide sequence ID" value="NZ_MPJD01000036.1"/>
</dbReference>
<evidence type="ECO:0000313" key="2">
    <source>
        <dbReference type="Proteomes" id="UP000185990"/>
    </source>
</evidence>
<reference evidence="1 2" key="1">
    <citation type="submission" date="2016-11" db="EMBL/GenBank/DDBJ databases">
        <title>Draft genome of Pseudomonas versuta A4R1.12.</title>
        <authorList>
            <person name="See-Too W.-S."/>
        </authorList>
    </citation>
    <scope>NUCLEOTIDE SEQUENCE [LARGE SCALE GENOMIC DNA]</scope>
    <source>
        <strain evidence="1 2">A4R1.12</strain>
    </source>
</reference>
<dbReference type="AlphaFoldDB" id="A0A853ZUT0"/>
<evidence type="ECO:0008006" key="3">
    <source>
        <dbReference type="Google" id="ProtNLM"/>
    </source>
</evidence>
<proteinExistence type="predicted"/>
<dbReference type="PANTHER" id="PTHR30348:SF14">
    <property type="entry name" value="BLR8050 PROTEIN"/>
    <property type="match status" value="1"/>
</dbReference>
<dbReference type="Gene3D" id="3.20.20.410">
    <property type="entry name" value="Protein of unknown function UPF0759"/>
    <property type="match status" value="1"/>
</dbReference>
<dbReference type="Proteomes" id="UP000185990">
    <property type="component" value="Unassembled WGS sequence"/>
</dbReference>
<dbReference type="InterPro" id="IPR002763">
    <property type="entry name" value="DUF72"/>
</dbReference>
<dbReference type="SUPFAM" id="SSF117396">
    <property type="entry name" value="TM1631-like"/>
    <property type="match status" value="1"/>
</dbReference>
<evidence type="ECO:0000313" key="1">
    <source>
        <dbReference type="EMBL" id="OKA18776.1"/>
    </source>
</evidence>
<dbReference type="InterPro" id="IPR036520">
    <property type="entry name" value="UPF0759_sf"/>
</dbReference>
<dbReference type="Pfam" id="PF01904">
    <property type="entry name" value="DUF72"/>
    <property type="match status" value="1"/>
</dbReference>
<gene>
    <name evidence="1" type="ORF">BOH74_19790</name>
</gene>
<protein>
    <recommendedName>
        <fullName evidence="3">DUF72 domain-containing protein</fullName>
    </recommendedName>
</protein>